<evidence type="ECO:0000256" key="4">
    <source>
        <dbReference type="ARBA" id="ARBA00022801"/>
    </source>
</evidence>
<dbReference type="InterPro" id="IPR003761">
    <property type="entry name" value="Exonuc_VII_S"/>
</dbReference>
<feature type="region of interest" description="Disordered" evidence="7">
    <location>
        <begin position="71"/>
        <end position="127"/>
    </location>
</feature>
<dbReference type="GO" id="GO:0008855">
    <property type="term" value="F:exodeoxyribonuclease VII activity"/>
    <property type="evidence" value="ECO:0007669"/>
    <property type="project" value="UniProtKB-UniRule"/>
</dbReference>
<keyword evidence="2 6" id="KW-0963">Cytoplasm</keyword>
<dbReference type="NCBIfam" id="TIGR01280">
    <property type="entry name" value="xseB"/>
    <property type="match status" value="1"/>
</dbReference>
<organism evidence="8 9">
    <name type="scientific">Brockia lithotrophica</name>
    <dbReference type="NCBI Taxonomy" id="933949"/>
    <lineage>
        <taxon>Bacteria</taxon>
        <taxon>Bacillati</taxon>
        <taxon>Bacillota</taxon>
        <taxon>Bacilli</taxon>
        <taxon>Bacillales</taxon>
        <taxon>Bacillales Family X. Incertae Sedis</taxon>
        <taxon>Brockia</taxon>
    </lineage>
</organism>
<dbReference type="SUPFAM" id="SSF116842">
    <property type="entry name" value="XseB-like"/>
    <property type="match status" value="1"/>
</dbReference>
<protein>
    <recommendedName>
        <fullName evidence="6">Exodeoxyribonuclease 7 small subunit</fullName>
        <ecNumber evidence="6">3.1.11.6</ecNumber>
    </recommendedName>
    <alternativeName>
        <fullName evidence="6">Exodeoxyribonuclease VII small subunit</fullName>
        <shortName evidence="6">Exonuclease VII small subunit</shortName>
    </alternativeName>
</protein>
<dbReference type="InterPro" id="IPR037004">
    <property type="entry name" value="Exonuc_VII_ssu_sf"/>
</dbReference>
<reference evidence="8 9" key="1">
    <citation type="submission" date="2017-08" db="EMBL/GenBank/DDBJ databases">
        <title>Burning lignite coal seam in the remote Altai Mountains harbors a hydrogen-driven thermophilic microbial community.</title>
        <authorList>
            <person name="Kadnikov V.V."/>
            <person name="Mardanov A.V."/>
            <person name="Ivasenko D."/>
            <person name="Beletsky A.V."/>
            <person name="Karnachuk O.V."/>
            <person name="Ravin N.V."/>
        </authorList>
    </citation>
    <scope>NUCLEOTIDE SEQUENCE [LARGE SCALE GENOMIC DNA]</scope>
    <source>
        <strain evidence="8">AL31</strain>
    </source>
</reference>
<dbReference type="EMBL" id="PEBW01000004">
    <property type="protein sequence ID" value="PTQ51677.1"/>
    <property type="molecule type" value="Genomic_DNA"/>
</dbReference>
<evidence type="ECO:0000256" key="5">
    <source>
        <dbReference type="ARBA" id="ARBA00022839"/>
    </source>
</evidence>
<dbReference type="PANTHER" id="PTHR34137">
    <property type="entry name" value="EXODEOXYRIBONUCLEASE 7 SMALL SUBUNIT"/>
    <property type="match status" value="1"/>
</dbReference>
<name>A0A2T5G665_9BACL</name>
<keyword evidence="5 6" id="KW-0269">Exonuclease</keyword>
<evidence type="ECO:0000256" key="6">
    <source>
        <dbReference type="HAMAP-Rule" id="MF_00337"/>
    </source>
</evidence>
<evidence type="ECO:0000256" key="1">
    <source>
        <dbReference type="ARBA" id="ARBA00009998"/>
    </source>
</evidence>
<comment type="similarity">
    <text evidence="1 6">Belongs to the XseB family.</text>
</comment>
<comment type="function">
    <text evidence="6">Bidirectionally degrades single-stranded DNA into large acid-insoluble oligonucleotides, which are then degraded further into small acid-soluble oligonucleotides.</text>
</comment>
<feature type="compositionally biased region" description="Basic and acidic residues" evidence="7">
    <location>
        <begin position="90"/>
        <end position="99"/>
    </location>
</feature>
<sequence length="127" mass="14623">MDDASARAEKGTWTFEKALVRLEEVVERLESADLPLEEALSLYEEGTRLVRYLNRELNRFEQRVRFLREEDAASDPDAARGVPPVQEDVLSLREQEEGRGGGWEVEGWEEEEFVEEEVGDDAPDLRL</sequence>
<comment type="caution">
    <text evidence="8">The sequence shown here is derived from an EMBL/GenBank/DDBJ whole genome shotgun (WGS) entry which is preliminary data.</text>
</comment>
<dbReference type="GO" id="GO:0009318">
    <property type="term" value="C:exodeoxyribonuclease VII complex"/>
    <property type="evidence" value="ECO:0007669"/>
    <property type="project" value="UniProtKB-UniRule"/>
</dbReference>
<evidence type="ECO:0000256" key="7">
    <source>
        <dbReference type="SAM" id="MobiDB-lite"/>
    </source>
</evidence>
<comment type="subunit">
    <text evidence="6">Heterooligomer composed of large and small subunits.</text>
</comment>
<evidence type="ECO:0000313" key="8">
    <source>
        <dbReference type="EMBL" id="PTQ51677.1"/>
    </source>
</evidence>
<dbReference type="GO" id="GO:0005829">
    <property type="term" value="C:cytosol"/>
    <property type="evidence" value="ECO:0007669"/>
    <property type="project" value="TreeGrafter"/>
</dbReference>
<comment type="subcellular location">
    <subcellularLocation>
        <location evidence="6">Cytoplasm</location>
    </subcellularLocation>
</comment>
<dbReference type="AlphaFoldDB" id="A0A2T5G665"/>
<comment type="catalytic activity">
    <reaction evidence="6">
        <text>Exonucleolytic cleavage in either 5'- to 3'- or 3'- to 5'-direction to yield nucleoside 5'-phosphates.</text>
        <dbReference type="EC" id="3.1.11.6"/>
    </reaction>
</comment>
<accession>A0A2T5G665</accession>
<dbReference type="EC" id="3.1.11.6" evidence="6"/>
<keyword evidence="3 6" id="KW-0540">Nuclease</keyword>
<dbReference type="PANTHER" id="PTHR34137:SF1">
    <property type="entry name" value="EXODEOXYRIBONUCLEASE 7 SMALL SUBUNIT"/>
    <property type="match status" value="1"/>
</dbReference>
<dbReference type="Proteomes" id="UP000244016">
    <property type="component" value="Unassembled WGS sequence"/>
</dbReference>
<proteinExistence type="inferred from homology"/>
<dbReference type="GO" id="GO:0006308">
    <property type="term" value="P:DNA catabolic process"/>
    <property type="evidence" value="ECO:0007669"/>
    <property type="project" value="UniProtKB-UniRule"/>
</dbReference>
<dbReference type="Gene3D" id="1.10.287.1040">
    <property type="entry name" value="Exonuclease VII, small subunit"/>
    <property type="match status" value="1"/>
</dbReference>
<gene>
    <name evidence="6" type="primary">xseB</name>
    <name evidence="8" type="ORF">BLITH_1315</name>
</gene>
<dbReference type="HAMAP" id="MF_00337">
    <property type="entry name" value="Exonuc_7_S"/>
    <property type="match status" value="1"/>
</dbReference>
<keyword evidence="4 6" id="KW-0378">Hydrolase</keyword>
<evidence type="ECO:0000256" key="2">
    <source>
        <dbReference type="ARBA" id="ARBA00022490"/>
    </source>
</evidence>
<feature type="compositionally biased region" description="Acidic residues" evidence="7">
    <location>
        <begin position="106"/>
        <end position="127"/>
    </location>
</feature>
<dbReference type="Pfam" id="PF02609">
    <property type="entry name" value="Exonuc_VII_S"/>
    <property type="match status" value="1"/>
</dbReference>
<evidence type="ECO:0000313" key="9">
    <source>
        <dbReference type="Proteomes" id="UP000244016"/>
    </source>
</evidence>
<evidence type="ECO:0000256" key="3">
    <source>
        <dbReference type="ARBA" id="ARBA00022722"/>
    </source>
</evidence>